<dbReference type="AlphaFoldDB" id="A0A073K8V8"/>
<dbReference type="RefSeq" id="WP_033676618.1">
    <property type="nucleotide sequence ID" value="NZ_JOTM01000023.1"/>
</dbReference>
<accession>A0A073K8V8</accession>
<proteinExistence type="predicted"/>
<dbReference type="EMBL" id="JOTM01000023">
    <property type="protein sequence ID" value="KEK22931.1"/>
    <property type="molecule type" value="Genomic_DNA"/>
</dbReference>
<organism evidence="1 2">
    <name type="scientific">Bacillus gaemokensis</name>
    <dbReference type="NCBI Taxonomy" id="574375"/>
    <lineage>
        <taxon>Bacteria</taxon>
        <taxon>Bacillati</taxon>
        <taxon>Bacillota</taxon>
        <taxon>Bacilli</taxon>
        <taxon>Bacillales</taxon>
        <taxon>Bacillaceae</taxon>
        <taxon>Bacillus</taxon>
        <taxon>Bacillus cereus group</taxon>
    </lineage>
</organism>
<reference evidence="1 2" key="1">
    <citation type="submission" date="2014-06" db="EMBL/GenBank/DDBJ databases">
        <title>Draft genome sequence of Bacillus gaemokensis JCM 15801 (MCCC 1A00707).</title>
        <authorList>
            <person name="Lai Q."/>
            <person name="Liu Y."/>
            <person name="Shao Z."/>
        </authorList>
    </citation>
    <scope>NUCLEOTIDE SEQUENCE [LARGE SCALE GENOMIC DNA]</scope>
    <source>
        <strain evidence="1 2">JCM 15801</strain>
    </source>
</reference>
<evidence type="ECO:0000313" key="2">
    <source>
        <dbReference type="Proteomes" id="UP000027778"/>
    </source>
</evidence>
<sequence>MIQQFFKKLFGQFLQVHEEEILGKLCFWVVYYYISVPKFIVNSNGILVNTNQAHEEYLYDTTEDFLGEYSGKLRGGFYLEVGLYHIRLDEMVREKCREMIYAYYFPLFVYRNSLLCKEALKEIGVRETEIELGNYETLIFNHCVEIKEWIDIYEEDIFEKLFILSFPFIVHAYREKVRTYMKKEERQPDTMLLIH</sequence>
<keyword evidence="2" id="KW-1185">Reference proteome</keyword>
<dbReference type="STRING" id="574375.AZF08_10140"/>
<dbReference type="Proteomes" id="UP000027778">
    <property type="component" value="Unassembled WGS sequence"/>
</dbReference>
<name>A0A073K8V8_9BACI</name>
<dbReference type="OrthoDB" id="2841536at2"/>
<gene>
    <name evidence="1" type="ORF">BAGA_15535</name>
</gene>
<comment type="caution">
    <text evidence="1">The sequence shown here is derived from an EMBL/GenBank/DDBJ whole genome shotgun (WGS) entry which is preliminary data.</text>
</comment>
<protein>
    <submittedName>
        <fullName evidence="1">Uncharacterized protein</fullName>
    </submittedName>
</protein>
<evidence type="ECO:0000313" key="1">
    <source>
        <dbReference type="EMBL" id="KEK22931.1"/>
    </source>
</evidence>